<reference evidence="3" key="1">
    <citation type="journal article" date="2019" name="Int. J. Syst. Evol. Microbiol.">
        <title>The Global Catalogue of Microorganisms (GCM) 10K type strain sequencing project: providing services to taxonomists for standard genome sequencing and annotation.</title>
        <authorList>
            <consortium name="The Broad Institute Genomics Platform"/>
            <consortium name="The Broad Institute Genome Sequencing Center for Infectious Disease"/>
            <person name="Wu L."/>
            <person name="Ma J."/>
        </authorList>
    </citation>
    <scope>NUCLEOTIDE SEQUENCE [LARGE SCALE GENOMIC DNA]</scope>
    <source>
        <strain evidence="3">NBRC 15640</strain>
    </source>
</reference>
<feature type="signal peptide" evidence="1">
    <location>
        <begin position="1"/>
        <end position="17"/>
    </location>
</feature>
<organism evidence="2 3">
    <name type="scientific">Vibrio penaeicida</name>
    <dbReference type="NCBI Taxonomy" id="104609"/>
    <lineage>
        <taxon>Bacteria</taxon>
        <taxon>Pseudomonadati</taxon>
        <taxon>Pseudomonadota</taxon>
        <taxon>Gammaproteobacteria</taxon>
        <taxon>Vibrionales</taxon>
        <taxon>Vibrionaceae</taxon>
        <taxon>Vibrio</taxon>
    </lineage>
</organism>
<evidence type="ECO:0000313" key="2">
    <source>
        <dbReference type="EMBL" id="GLQ75384.1"/>
    </source>
</evidence>
<protein>
    <submittedName>
        <fullName evidence="2">Pellicle/biofilm biosynthesis outer membrane protein PelC</fullName>
    </submittedName>
</protein>
<proteinExistence type="predicted"/>
<dbReference type="AlphaFoldDB" id="A0AAV5NXW2"/>
<feature type="chain" id="PRO_5043562858" evidence="1">
    <location>
        <begin position="18"/>
        <end position="182"/>
    </location>
</feature>
<name>A0AAV5NXW2_9VIBR</name>
<gene>
    <name evidence="2" type="primary">pelC</name>
    <name evidence="2" type="ORF">GCM10007932_47460</name>
</gene>
<dbReference type="RefSeq" id="WP_126607959.1">
    <property type="nucleotide sequence ID" value="NZ_AP025144.1"/>
</dbReference>
<dbReference type="EMBL" id="BSNX01000073">
    <property type="protein sequence ID" value="GLQ75384.1"/>
    <property type="molecule type" value="Genomic_DNA"/>
</dbReference>
<evidence type="ECO:0000313" key="3">
    <source>
        <dbReference type="Proteomes" id="UP001156690"/>
    </source>
</evidence>
<dbReference type="Proteomes" id="UP001156690">
    <property type="component" value="Unassembled WGS sequence"/>
</dbReference>
<keyword evidence="1" id="KW-0732">Signal</keyword>
<dbReference type="PROSITE" id="PS51257">
    <property type="entry name" value="PROKAR_LIPOPROTEIN"/>
    <property type="match status" value="1"/>
</dbReference>
<comment type="caution">
    <text evidence="2">The sequence shown here is derived from an EMBL/GenBank/DDBJ whole genome shotgun (WGS) entry which is preliminary data.</text>
</comment>
<keyword evidence="3" id="KW-1185">Reference proteome</keyword>
<accession>A0AAV5NXW2</accession>
<sequence length="182" mass="20246">MKYLTIALTLLGLTACATYHVPDSVTLYSNKTWVIMPMQNHSNTVLAAEKVERILRAQLYKKGVNAELYPVMENNDLASILDTSIKQNHAKDWLLQQNADYIITGSIEEWHYKSGLDGEPAVGISLEIISADKQTVYWRATGSRSGWGRESVSRTGHIVLEALLDGIDIEQLPEPTSSSDPE</sequence>
<evidence type="ECO:0000256" key="1">
    <source>
        <dbReference type="SAM" id="SignalP"/>
    </source>
</evidence>
<dbReference type="Gene3D" id="3.40.50.10610">
    <property type="entry name" value="ABC-type transport auxiliary lipoprotein component"/>
    <property type="match status" value="1"/>
</dbReference>